<accession>A0A0C3BLG4</accession>
<dbReference type="AlphaFoldDB" id="A0A0C3BLG4"/>
<evidence type="ECO:0000313" key="1">
    <source>
        <dbReference type="EMBL" id="KIM32306.1"/>
    </source>
</evidence>
<reference evidence="2" key="2">
    <citation type="submission" date="2015-01" db="EMBL/GenBank/DDBJ databases">
        <title>Evolutionary Origins and Diversification of the Mycorrhizal Mutualists.</title>
        <authorList>
            <consortium name="DOE Joint Genome Institute"/>
            <consortium name="Mycorrhizal Genomics Consortium"/>
            <person name="Kohler A."/>
            <person name="Kuo A."/>
            <person name="Nagy L.G."/>
            <person name="Floudas D."/>
            <person name="Copeland A."/>
            <person name="Barry K.W."/>
            <person name="Cichocki N."/>
            <person name="Veneault-Fourrey C."/>
            <person name="LaButti K."/>
            <person name="Lindquist E.A."/>
            <person name="Lipzen A."/>
            <person name="Lundell T."/>
            <person name="Morin E."/>
            <person name="Murat C."/>
            <person name="Riley R."/>
            <person name="Ohm R."/>
            <person name="Sun H."/>
            <person name="Tunlid A."/>
            <person name="Henrissat B."/>
            <person name="Grigoriev I.V."/>
            <person name="Hibbett D.S."/>
            <person name="Martin F."/>
        </authorList>
    </citation>
    <scope>NUCLEOTIDE SEQUENCE [LARGE SCALE GENOMIC DNA]</scope>
    <source>
        <strain evidence="2">MAFF 305830</strain>
    </source>
</reference>
<protein>
    <submittedName>
        <fullName evidence="1">Uncharacterized protein</fullName>
    </submittedName>
</protein>
<dbReference type="EMBL" id="KN824280">
    <property type="protein sequence ID" value="KIM32306.1"/>
    <property type="molecule type" value="Genomic_DNA"/>
</dbReference>
<reference evidence="1 2" key="1">
    <citation type="submission" date="2014-04" db="EMBL/GenBank/DDBJ databases">
        <authorList>
            <consortium name="DOE Joint Genome Institute"/>
            <person name="Kuo A."/>
            <person name="Zuccaro A."/>
            <person name="Kohler A."/>
            <person name="Nagy L.G."/>
            <person name="Floudas D."/>
            <person name="Copeland A."/>
            <person name="Barry K.W."/>
            <person name="Cichocki N."/>
            <person name="Veneault-Fourrey C."/>
            <person name="LaButti K."/>
            <person name="Lindquist E.A."/>
            <person name="Lipzen A."/>
            <person name="Lundell T."/>
            <person name="Morin E."/>
            <person name="Murat C."/>
            <person name="Sun H."/>
            <person name="Tunlid A."/>
            <person name="Henrissat B."/>
            <person name="Grigoriev I.V."/>
            <person name="Hibbett D.S."/>
            <person name="Martin F."/>
            <person name="Nordberg H.P."/>
            <person name="Cantor M.N."/>
            <person name="Hua S.X."/>
        </authorList>
    </citation>
    <scope>NUCLEOTIDE SEQUENCE [LARGE SCALE GENOMIC DNA]</scope>
    <source>
        <strain evidence="1 2">MAFF 305830</strain>
    </source>
</reference>
<name>A0A0C3BLG4_SERVB</name>
<proteinExistence type="predicted"/>
<dbReference type="HOGENOM" id="CLU_1327100_0_0_1"/>
<keyword evidence="2" id="KW-1185">Reference proteome</keyword>
<organism evidence="1 2">
    <name type="scientific">Serendipita vermifera MAFF 305830</name>
    <dbReference type="NCBI Taxonomy" id="933852"/>
    <lineage>
        <taxon>Eukaryota</taxon>
        <taxon>Fungi</taxon>
        <taxon>Dikarya</taxon>
        <taxon>Basidiomycota</taxon>
        <taxon>Agaricomycotina</taxon>
        <taxon>Agaricomycetes</taxon>
        <taxon>Sebacinales</taxon>
        <taxon>Serendipitaceae</taxon>
        <taxon>Serendipita</taxon>
    </lineage>
</organism>
<dbReference type="Proteomes" id="UP000054097">
    <property type="component" value="Unassembled WGS sequence"/>
</dbReference>
<gene>
    <name evidence="1" type="ORF">M408DRAFT_216540</name>
</gene>
<sequence>MQKRARELHEPNISAHIRSSSPLHAVSLTKAFFSLLSLHLVVCLLSISQNAFSRALLCCSSCSDTRFCRCPGNQHLDDQDSQGPRFPNHRKWQLCLGFILLPHGNCSFEHYCSIHSGALDGLPLLRRLYSPSTFQGTLHRSGHIFGTSSRWMDCCCWMGSHRDYRQRDRAVFRQHPMARRCLLLDRPGPRHYYDHHRHASSRRSRQG</sequence>
<evidence type="ECO:0000313" key="2">
    <source>
        <dbReference type="Proteomes" id="UP000054097"/>
    </source>
</evidence>